<dbReference type="Proteomes" id="UP001419268">
    <property type="component" value="Unassembled WGS sequence"/>
</dbReference>
<keyword evidence="2" id="KW-1185">Reference proteome</keyword>
<evidence type="ECO:0000313" key="2">
    <source>
        <dbReference type="Proteomes" id="UP001419268"/>
    </source>
</evidence>
<organism evidence="1 2">
    <name type="scientific">Stephania cephalantha</name>
    <dbReference type="NCBI Taxonomy" id="152367"/>
    <lineage>
        <taxon>Eukaryota</taxon>
        <taxon>Viridiplantae</taxon>
        <taxon>Streptophyta</taxon>
        <taxon>Embryophyta</taxon>
        <taxon>Tracheophyta</taxon>
        <taxon>Spermatophyta</taxon>
        <taxon>Magnoliopsida</taxon>
        <taxon>Ranunculales</taxon>
        <taxon>Menispermaceae</taxon>
        <taxon>Menispermoideae</taxon>
        <taxon>Cissampelideae</taxon>
        <taxon>Stephania</taxon>
    </lineage>
</organism>
<dbReference type="EMBL" id="JBBNAG010000004">
    <property type="protein sequence ID" value="KAK9141150.1"/>
    <property type="molecule type" value="Genomic_DNA"/>
</dbReference>
<proteinExistence type="predicted"/>
<protein>
    <submittedName>
        <fullName evidence="1">Uncharacterized protein</fullName>
    </submittedName>
</protein>
<comment type="caution">
    <text evidence="1">The sequence shown here is derived from an EMBL/GenBank/DDBJ whole genome shotgun (WGS) entry which is preliminary data.</text>
</comment>
<sequence>MVGHLDSGYSLSIAPEIEALKLQFVFHEEEIIKNLNNGLVPVYDYAGVGSLLTLHRCPHICHCLRCIMDSWRDELCMQDRLSQRVIIVCVNNMNKWMDVN</sequence>
<evidence type="ECO:0000313" key="1">
    <source>
        <dbReference type="EMBL" id="KAK9141150.1"/>
    </source>
</evidence>
<name>A0AAP0JY39_9MAGN</name>
<gene>
    <name evidence="1" type="ORF">Scep_010831</name>
</gene>
<dbReference type="AlphaFoldDB" id="A0AAP0JY39"/>
<reference evidence="1 2" key="1">
    <citation type="submission" date="2024-01" db="EMBL/GenBank/DDBJ databases">
        <title>Genome assemblies of Stephania.</title>
        <authorList>
            <person name="Yang L."/>
        </authorList>
    </citation>
    <scope>NUCLEOTIDE SEQUENCE [LARGE SCALE GENOMIC DNA]</scope>
    <source>
        <strain evidence="1">JXDWG</strain>
        <tissue evidence="1">Leaf</tissue>
    </source>
</reference>
<accession>A0AAP0JY39</accession>